<dbReference type="InterPro" id="IPR042197">
    <property type="entry name" value="Apaf_helical"/>
</dbReference>
<organism evidence="10">
    <name type="scientific">Daucus carota subsp. sativus</name>
    <name type="common">Carrot</name>
    <dbReference type="NCBI Taxonomy" id="79200"/>
    <lineage>
        <taxon>Eukaryota</taxon>
        <taxon>Viridiplantae</taxon>
        <taxon>Streptophyta</taxon>
        <taxon>Embryophyta</taxon>
        <taxon>Tracheophyta</taxon>
        <taxon>Spermatophyta</taxon>
        <taxon>Magnoliopsida</taxon>
        <taxon>eudicotyledons</taxon>
        <taxon>Gunneridae</taxon>
        <taxon>Pentapetalae</taxon>
        <taxon>asterids</taxon>
        <taxon>campanulids</taxon>
        <taxon>Apiales</taxon>
        <taxon>Apiaceae</taxon>
        <taxon>Apioideae</taxon>
        <taxon>Scandiceae</taxon>
        <taxon>Daucinae</taxon>
        <taxon>Daucus</taxon>
        <taxon>Daucus sect. Daucus</taxon>
    </lineage>
</organism>
<dbReference type="InterPro" id="IPR027417">
    <property type="entry name" value="P-loop_NTPase"/>
</dbReference>
<evidence type="ECO:0000259" key="8">
    <source>
        <dbReference type="Pfam" id="PF00931"/>
    </source>
</evidence>
<keyword evidence="6" id="KW-0067">ATP-binding</keyword>
<evidence type="ECO:0000256" key="3">
    <source>
        <dbReference type="ARBA" id="ARBA00022737"/>
    </source>
</evidence>
<dbReference type="Pfam" id="PF00931">
    <property type="entry name" value="NB-ARC"/>
    <property type="match status" value="1"/>
</dbReference>
<dbReference type="SUPFAM" id="SSF52047">
    <property type="entry name" value="RNI-like"/>
    <property type="match status" value="2"/>
</dbReference>
<proteinExistence type="inferred from homology"/>
<evidence type="ECO:0000313" key="10">
    <source>
        <dbReference type="EMBL" id="KZN01467.1"/>
    </source>
</evidence>
<feature type="domain" description="Disease resistance protein winged helix" evidence="9">
    <location>
        <begin position="839"/>
        <end position="887"/>
    </location>
</feature>
<dbReference type="GO" id="GO:0051607">
    <property type="term" value="P:defense response to virus"/>
    <property type="evidence" value="ECO:0007669"/>
    <property type="project" value="UniProtKB-ARBA"/>
</dbReference>
<name>A0A161XXT0_DAUCS</name>
<evidence type="ECO:0000256" key="2">
    <source>
        <dbReference type="ARBA" id="ARBA00022614"/>
    </source>
</evidence>
<dbReference type="PANTHER" id="PTHR15140">
    <property type="entry name" value="TUBULIN-SPECIFIC CHAPERONE E"/>
    <property type="match status" value="1"/>
</dbReference>
<dbReference type="InterPro" id="IPR032675">
    <property type="entry name" value="LRR_dom_sf"/>
</dbReference>
<dbReference type="Gene3D" id="3.80.10.10">
    <property type="entry name" value="Ribonuclease Inhibitor"/>
    <property type="match status" value="3"/>
</dbReference>
<dbReference type="Gene3D" id="3.40.50.300">
    <property type="entry name" value="P-loop containing nucleotide triphosphate hydrolases"/>
    <property type="match status" value="1"/>
</dbReference>
<keyword evidence="3" id="KW-0677">Repeat</keyword>
<dbReference type="SUPFAM" id="SSF52540">
    <property type="entry name" value="P-loop containing nucleoside triphosphate hydrolases"/>
    <property type="match status" value="1"/>
</dbReference>
<reference evidence="10" key="1">
    <citation type="journal article" date="2016" name="Nat. Genet.">
        <title>A high-quality carrot genome assembly provides new insights into carotenoid accumulation and asterid genome evolution.</title>
        <authorList>
            <person name="Iorizzo M."/>
            <person name="Ellison S."/>
            <person name="Senalik D."/>
            <person name="Zeng P."/>
            <person name="Satapoomin P."/>
            <person name="Huang J."/>
            <person name="Bowman M."/>
            <person name="Iovene M."/>
            <person name="Sanseverino W."/>
            <person name="Cavagnaro P."/>
            <person name="Yildiz M."/>
            <person name="Macko-Podgorni A."/>
            <person name="Moranska E."/>
            <person name="Grzebelus E."/>
            <person name="Grzebelus D."/>
            <person name="Ashrafi H."/>
            <person name="Zheng Z."/>
            <person name="Cheng S."/>
            <person name="Spooner D."/>
            <person name="Van Deynze A."/>
            <person name="Simon P."/>
        </authorList>
    </citation>
    <scope>NUCLEOTIDE SEQUENCE [LARGE SCALE GENOMIC DNA]</scope>
    <source>
        <tissue evidence="10">Leaf</tissue>
    </source>
</reference>
<evidence type="ECO:0000259" key="9">
    <source>
        <dbReference type="Pfam" id="PF23559"/>
    </source>
</evidence>
<feature type="region of interest" description="Disordered" evidence="7">
    <location>
        <begin position="1"/>
        <end position="20"/>
    </location>
</feature>
<evidence type="ECO:0000256" key="6">
    <source>
        <dbReference type="ARBA" id="ARBA00022840"/>
    </source>
</evidence>
<dbReference type="OMA" id="LLHIRIR"/>
<evidence type="ECO:0000256" key="5">
    <source>
        <dbReference type="ARBA" id="ARBA00022821"/>
    </source>
</evidence>
<keyword evidence="5" id="KW-0611">Plant defense</keyword>
<comment type="similarity">
    <text evidence="1">Belongs to the disease resistance NB-LRR family.</text>
</comment>
<protein>
    <submittedName>
        <fullName evidence="10">Uncharacterized protein</fullName>
    </submittedName>
</protein>
<dbReference type="SUPFAM" id="SSF52058">
    <property type="entry name" value="L domain-like"/>
    <property type="match status" value="1"/>
</dbReference>
<dbReference type="Gene3D" id="1.10.10.10">
    <property type="entry name" value="Winged helix-like DNA-binding domain superfamily/Winged helix DNA-binding domain"/>
    <property type="match status" value="1"/>
</dbReference>
<dbReference type="InterPro" id="IPR036388">
    <property type="entry name" value="WH-like_DNA-bd_sf"/>
</dbReference>
<dbReference type="FunFam" id="1.10.10.10:FF:000322">
    <property type="entry name" value="Probable disease resistance protein At1g63360"/>
    <property type="match status" value="1"/>
</dbReference>
<dbReference type="Gene3D" id="1.10.8.430">
    <property type="entry name" value="Helical domain of apoptotic protease-activating factors"/>
    <property type="match status" value="1"/>
</dbReference>
<evidence type="ECO:0000256" key="7">
    <source>
        <dbReference type="SAM" id="MobiDB-lite"/>
    </source>
</evidence>
<gene>
    <name evidence="10" type="ORF">DCAR_010221</name>
</gene>
<keyword evidence="2" id="KW-0433">Leucine-rich repeat</keyword>
<dbReference type="GO" id="GO:0043531">
    <property type="term" value="F:ADP binding"/>
    <property type="evidence" value="ECO:0007669"/>
    <property type="project" value="InterPro"/>
</dbReference>
<feature type="domain" description="NB-ARC" evidence="8">
    <location>
        <begin position="590"/>
        <end position="753"/>
    </location>
</feature>
<dbReference type="GO" id="GO:0005524">
    <property type="term" value="F:ATP binding"/>
    <property type="evidence" value="ECO:0007669"/>
    <property type="project" value="UniProtKB-KW"/>
</dbReference>
<sequence length="1116" mass="127381">MRKAATSRGENLVKSSDVEEEPSLLENLQTMSLVSPTRPFQHILARTPNLKKLGLCGQLTTNSGDLQFPDLGLLMHLKALKLLNTIPLCKAGRLSDSIIFPKSLTSLSLSNTYLDWSEAWAFEMIPNLEVLKLKFHAFVGKDWETSLGAFPRLKFLKLDELDIVTWTASRDHFPVLQCLQVHRCSNLLMIPEDFGNICTLEWIEFSECSDDAANSATYMQKEQEKNGNDFLKILHNPGETSSYTNTEYSRELQTLVMSSRTNMIVPKNIWKITTLRHLCIKTGENHVSISDVEEEAILMENLYTMSLVSPTRPCQDILARTRNLKKLGLCGPLTTKSGEMKFPDICHLKHLKTLKLLNTTALCKAGRLSDSIIFPETLKSLTVSNTYLDWKEAWIFEMIPNLEVLKLKFHAFVGRDWETSTEAFPRLKLLKLDELNILTWTASRNHFPELQRLQICRCPYLMEIPEDFGNIWTLEWIELSGCSEAATSSARNIQREQESYGNDWLKTSVDVADYSDLSLLVVGDRLASEVAQIYKASMQDYDFRDITSKFYFDRKKFEEEPEYAESSSDLPDSEFKREVFVGYQAEASSLLQQLVSITKKRLQVISIVGMAGLGKTTLARRLYNDPYVVSYFYVRAWVTCSQIYHKRNLLLGILRSVAEVTDDVYQMDDNMLAHHLYRALMGRRYLIVIDDIWSREAWDDFKNCFPDDKNGSRIMLTTRLKVIASHAQSDGDPLCLRFLTEDESFELFRRKTFIRGAYFSDLSSIGHGITKKCHGLPLAIVVIAGLLKDNLDRDWWIHVAKSVRSYIVTDENQYIETLALSYNHLPQHLRPCFLSFGAFPEDYGISVRKLIYLWIAEGFIHLDGTQKTLEDVAEDHLTDLISRSLVVVGENPIDFSNVEEEPSFLENLQSLSLVSPASPCQHILAKTKNLRKLGLCGTLTTRSGEFKCPDLGLLMHLETLKLLNTTPFCKAGRLSNSIAFPGSLKKLTVSNTYLDWKEAWVFEVMPNLEVLKLKSHAFFGDCWEPSPEAFPCLKFLKLEELDIVTWTASRNHFPVLEHLQVIGCLLLMEIPEDFGNICTLEWIEVSGCSNAVTSSVREIQKEQKSYGNDLLHIRIR</sequence>
<dbReference type="InterPro" id="IPR058922">
    <property type="entry name" value="WHD_DRP"/>
</dbReference>
<comment type="caution">
    <text evidence="10">The sequence shown here is derived from an EMBL/GenBank/DDBJ whole genome shotgun (WGS) entry which is preliminary data.</text>
</comment>
<dbReference type="InterPro" id="IPR002182">
    <property type="entry name" value="NB-ARC"/>
</dbReference>
<dbReference type="FunFam" id="3.40.50.300:FF:001091">
    <property type="entry name" value="Probable disease resistance protein At1g61300"/>
    <property type="match status" value="1"/>
</dbReference>
<dbReference type="Pfam" id="PF23559">
    <property type="entry name" value="WHD_DRP"/>
    <property type="match status" value="1"/>
</dbReference>
<dbReference type="Gramene" id="KZN01467">
    <property type="protein sequence ID" value="KZN01467"/>
    <property type="gene ID" value="DCAR_010221"/>
</dbReference>
<dbReference type="PRINTS" id="PR00364">
    <property type="entry name" value="DISEASERSIST"/>
</dbReference>
<dbReference type="EMBL" id="LNRQ01000003">
    <property type="protein sequence ID" value="KZN01467.1"/>
    <property type="molecule type" value="Genomic_DNA"/>
</dbReference>
<dbReference type="PANTHER" id="PTHR15140:SF37">
    <property type="entry name" value="UBIQUITIN-LIKE DOMAIN-CONTAINING PROTEIN"/>
    <property type="match status" value="1"/>
</dbReference>
<accession>A0A161XXT0</accession>
<keyword evidence="4" id="KW-0547">Nucleotide-binding</keyword>
<evidence type="ECO:0000256" key="1">
    <source>
        <dbReference type="ARBA" id="ARBA00008894"/>
    </source>
</evidence>
<evidence type="ECO:0000256" key="4">
    <source>
        <dbReference type="ARBA" id="ARBA00022741"/>
    </source>
</evidence>
<dbReference type="AlphaFoldDB" id="A0A161XXT0"/>